<evidence type="ECO:0000313" key="4">
    <source>
        <dbReference type="Proteomes" id="UP001589627"/>
    </source>
</evidence>
<accession>A0ABV5Y868</accession>
<gene>
    <name evidence="3" type="ORF">ACFFNX_03305</name>
</gene>
<keyword evidence="4" id="KW-1185">Reference proteome</keyword>
<proteinExistence type="predicted"/>
<dbReference type="EMBL" id="JBHLZP010000011">
    <property type="protein sequence ID" value="MFB9831210.1"/>
    <property type="molecule type" value="Genomic_DNA"/>
</dbReference>
<dbReference type="Proteomes" id="UP001589627">
    <property type="component" value="Unassembled WGS sequence"/>
</dbReference>
<feature type="region of interest" description="Disordered" evidence="1">
    <location>
        <begin position="173"/>
        <end position="207"/>
    </location>
</feature>
<feature type="compositionally biased region" description="Low complexity" evidence="1">
    <location>
        <begin position="180"/>
        <end position="192"/>
    </location>
</feature>
<feature type="domain" description="Carboxymuconolactone decarboxylase-like" evidence="2">
    <location>
        <begin position="42"/>
        <end position="122"/>
    </location>
</feature>
<sequence>MSGRITPGGVSLLARAVAYGAGRRVGTGPVRLFLVLGRHRRLFTGWLHFAGRLMPGGLLPRRETELVILRVAHLCGSAYEVAHHTRLGRAAGLGEADLRRVAEGPAADGWSARELALLRAVDMLHAERDLDDAAWAELGRHLDERERIELCLLAGHYEMLATVIRTLRIDPDPPRRRSARAAAASAVRAGWAARRRGRGPARRPPAG</sequence>
<reference evidence="3 4" key="1">
    <citation type="submission" date="2024-09" db="EMBL/GenBank/DDBJ databases">
        <authorList>
            <person name="Sun Q."/>
            <person name="Mori K."/>
        </authorList>
    </citation>
    <scope>NUCLEOTIDE SEQUENCE [LARGE SCALE GENOMIC DNA]</scope>
    <source>
        <strain evidence="3 4">TBRC 0563</strain>
    </source>
</reference>
<dbReference type="PANTHER" id="PTHR34846">
    <property type="entry name" value="4-CARBOXYMUCONOLACTONE DECARBOXYLASE FAMILY PROTEIN (AFU_ORTHOLOGUE AFUA_6G11590)"/>
    <property type="match status" value="1"/>
</dbReference>
<dbReference type="Pfam" id="PF02627">
    <property type="entry name" value="CMD"/>
    <property type="match status" value="1"/>
</dbReference>
<dbReference type="RefSeq" id="WP_378194835.1">
    <property type="nucleotide sequence ID" value="NZ_JBHLZP010000011.1"/>
</dbReference>
<dbReference type="SUPFAM" id="SSF69118">
    <property type="entry name" value="AhpD-like"/>
    <property type="match status" value="1"/>
</dbReference>
<dbReference type="PANTHER" id="PTHR34846:SF5">
    <property type="entry name" value="CARBOXYMUCONOLACTONE DECARBOXYLASE-LIKE DOMAIN-CONTAINING PROTEIN"/>
    <property type="match status" value="1"/>
</dbReference>
<comment type="caution">
    <text evidence="3">The sequence shown here is derived from an EMBL/GenBank/DDBJ whole genome shotgun (WGS) entry which is preliminary data.</text>
</comment>
<evidence type="ECO:0000313" key="3">
    <source>
        <dbReference type="EMBL" id="MFB9831210.1"/>
    </source>
</evidence>
<organism evidence="3 4">
    <name type="scientific">Actinoallomurus acaciae</name>
    <dbReference type="NCBI Taxonomy" id="502577"/>
    <lineage>
        <taxon>Bacteria</taxon>
        <taxon>Bacillati</taxon>
        <taxon>Actinomycetota</taxon>
        <taxon>Actinomycetes</taxon>
        <taxon>Streptosporangiales</taxon>
        <taxon>Thermomonosporaceae</taxon>
        <taxon>Actinoallomurus</taxon>
    </lineage>
</organism>
<evidence type="ECO:0000256" key="1">
    <source>
        <dbReference type="SAM" id="MobiDB-lite"/>
    </source>
</evidence>
<dbReference type="InterPro" id="IPR003779">
    <property type="entry name" value="CMD-like"/>
</dbReference>
<dbReference type="InterPro" id="IPR029032">
    <property type="entry name" value="AhpD-like"/>
</dbReference>
<name>A0ABV5Y868_9ACTN</name>
<evidence type="ECO:0000259" key="2">
    <source>
        <dbReference type="Pfam" id="PF02627"/>
    </source>
</evidence>
<protein>
    <submittedName>
        <fullName evidence="3">Carboxymuconolactone decarboxylase family protein</fullName>
    </submittedName>
</protein>
<dbReference type="Gene3D" id="1.20.1290.10">
    <property type="entry name" value="AhpD-like"/>
    <property type="match status" value="1"/>
</dbReference>